<evidence type="ECO:0000313" key="1">
    <source>
        <dbReference type="EMBL" id="JAH51488.1"/>
    </source>
</evidence>
<proteinExistence type="predicted"/>
<sequence length="49" mass="5739">MLRTPYGKKIRFADIEYVPEKIVLYDYMCSGFLRLNVSTGFANFLINET</sequence>
<name>A0A0E9TFJ4_ANGAN</name>
<protein>
    <submittedName>
        <fullName evidence="1">Uncharacterized protein</fullName>
    </submittedName>
</protein>
<accession>A0A0E9TFJ4</accession>
<dbReference type="EMBL" id="GBXM01057089">
    <property type="protein sequence ID" value="JAH51488.1"/>
    <property type="molecule type" value="Transcribed_RNA"/>
</dbReference>
<dbReference type="AlphaFoldDB" id="A0A0E9TFJ4"/>
<reference evidence="1" key="2">
    <citation type="journal article" date="2015" name="Fish Shellfish Immunol.">
        <title>Early steps in the European eel (Anguilla anguilla)-Vibrio vulnificus interaction in the gills: Role of the RtxA13 toxin.</title>
        <authorList>
            <person name="Callol A."/>
            <person name="Pajuelo D."/>
            <person name="Ebbesson L."/>
            <person name="Teles M."/>
            <person name="MacKenzie S."/>
            <person name="Amaro C."/>
        </authorList>
    </citation>
    <scope>NUCLEOTIDE SEQUENCE</scope>
</reference>
<reference evidence="1" key="1">
    <citation type="submission" date="2014-11" db="EMBL/GenBank/DDBJ databases">
        <authorList>
            <person name="Amaro Gonzalez C."/>
        </authorList>
    </citation>
    <scope>NUCLEOTIDE SEQUENCE</scope>
</reference>
<organism evidence="1">
    <name type="scientific">Anguilla anguilla</name>
    <name type="common">European freshwater eel</name>
    <name type="synonym">Muraena anguilla</name>
    <dbReference type="NCBI Taxonomy" id="7936"/>
    <lineage>
        <taxon>Eukaryota</taxon>
        <taxon>Metazoa</taxon>
        <taxon>Chordata</taxon>
        <taxon>Craniata</taxon>
        <taxon>Vertebrata</taxon>
        <taxon>Euteleostomi</taxon>
        <taxon>Actinopterygii</taxon>
        <taxon>Neopterygii</taxon>
        <taxon>Teleostei</taxon>
        <taxon>Anguilliformes</taxon>
        <taxon>Anguillidae</taxon>
        <taxon>Anguilla</taxon>
    </lineage>
</organism>